<dbReference type="Proteomes" id="UP000053660">
    <property type="component" value="Unassembled WGS sequence"/>
</dbReference>
<dbReference type="Pfam" id="PF23309">
    <property type="entry name" value="DUF7083"/>
    <property type="match status" value="1"/>
</dbReference>
<sequence>MKSLFAGVTPSQKPAIQDASKDQYDQLSKDKLRITHQDSSLSDGKKRDLVLMKLDEEAYRKYADDVLPLQPHEIEFETTVANLQKLFASKKTLIRRRYECLRIVCPPLYLAICHFVSTQTRPRGWMSMLD</sequence>
<accession>A0A0B1TA42</accession>
<evidence type="ECO:0000313" key="3">
    <source>
        <dbReference type="EMBL" id="KHJ93026.1"/>
    </source>
</evidence>
<evidence type="ECO:0000313" key="4">
    <source>
        <dbReference type="Proteomes" id="UP000053660"/>
    </source>
</evidence>
<dbReference type="AlphaFoldDB" id="A0A0B1TA42"/>
<dbReference type="InterPro" id="IPR055510">
    <property type="entry name" value="DUF7083"/>
</dbReference>
<protein>
    <recommendedName>
        <fullName evidence="2">DUF7083 domain-containing protein</fullName>
    </recommendedName>
</protein>
<feature type="region of interest" description="Disordered" evidence="1">
    <location>
        <begin position="1"/>
        <end position="22"/>
    </location>
</feature>
<evidence type="ECO:0000256" key="1">
    <source>
        <dbReference type="SAM" id="MobiDB-lite"/>
    </source>
</evidence>
<organism evidence="3 4">
    <name type="scientific">Oesophagostomum dentatum</name>
    <name type="common">Nodular worm</name>
    <dbReference type="NCBI Taxonomy" id="61180"/>
    <lineage>
        <taxon>Eukaryota</taxon>
        <taxon>Metazoa</taxon>
        <taxon>Ecdysozoa</taxon>
        <taxon>Nematoda</taxon>
        <taxon>Chromadorea</taxon>
        <taxon>Rhabditida</taxon>
        <taxon>Rhabditina</taxon>
        <taxon>Rhabditomorpha</taxon>
        <taxon>Strongyloidea</taxon>
        <taxon>Strongylidae</taxon>
        <taxon>Oesophagostomum</taxon>
    </lineage>
</organism>
<reference evidence="3 4" key="1">
    <citation type="submission" date="2014-03" db="EMBL/GenBank/DDBJ databases">
        <title>Draft genome of the hookworm Oesophagostomum dentatum.</title>
        <authorList>
            <person name="Mitreva M."/>
        </authorList>
    </citation>
    <scope>NUCLEOTIDE SEQUENCE [LARGE SCALE GENOMIC DNA]</scope>
    <source>
        <strain evidence="3 4">OD-Hann</strain>
    </source>
</reference>
<name>A0A0B1TA42_OESDE</name>
<feature type="domain" description="DUF7083" evidence="2">
    <location>
        <begin position="31"/>
        <end position="90"/>
    </location>
</feature>
<evidence type="ECO:0000259" key="2">
    <source>
        <dbReference type="Pfam" id="PF23309"/>
    </source>
</evidence>
<proteinExistence type="predicted"/>
<keyword evidence="4" id="KW-1185">Reference proteome</keyword>
<dbReference type="EMBL" id="KN550987">
    <property type="protein sequence ID" value="KHJ93026.1"/>
    <property type="molecule type" value="Genomic_DNA"/>
</dbReference>
<gene>
    <name evidence="3" type="ORF">OESDEN_07067</name>
</gene>
<dbReference type="OrthoDB" id="5858030at2759"/>